<reference evidence="2" key="1">
    <citation type="submission" date="2017-06" db="EMBL/GenBank/DDBJ databases">
        <authorList>
            <person name="Furmanczyk E.M."/>
        </authorList>
    </citation>
    <scope>NUCLEOTIDE SEQUENCE [LARGE SCALE GENOMIC DNA]</scope>
    <source>
        <strain evidence="2">AP3_16</strain>
    </source>
</reference>
<gene>
    <name evidence="1" type="ORF">CD175_11965</name>
</gene>
<protein>
    <recommendedName>
        <fullName evidence="3">RiboL-PSP-HEPN domain-containing protein</fullName>
    </recommendedName>
</protein>
<accession>A0A2S6FMC1</accession>
<sequence length="191" mass="22125">MLNERLKQIEETLTQQSQIQGFVIQLLHSSTITALEAYLWDTTAYWVTKNKDILRSFVNSNEDFSQEKLKLSDIFVAMDGLEKKVIEYLQKFIWHRLDKAKPLLEKTLKIKFPSIEKFMPEIIIRHDIVHRGGRDKDGYPVLVAIADVRRVSDMVSKFSRELEAELKKAFPITVDPSTPIAPAHPDMPEPF</sequence>
<evidence type="ECO:0000313" key="2">
    <source>
        <dbReference type="Proteomes" id="UP000238541"/>
    </source>
</evidence>
<dbReference type="EMBL" id="NIRS01000003">
    <property type="protein sequence ID" value="PPK38520.1"/>
    <property type="molecule type" value="Genomic_DNA"/>
</dbReference>
<evidence type="ECO:0008006" key="3">
    <source>
        <dbReference type="Google" id="ProtNLM"/>
    </source>
</evidence>
<dbReference type="Proteomes" id="UP000238541">
    <property type="component" value="Unassembled WGS sequence"/>
</dbReference>
<dbReference type="AlphaFoldDB" id="A0A2S6FMC1"/>
<name>A0A2S6FMC1_9PSED</name>
<evidence type="ECO:0000313" key="1">
    <source>
        <dbReference type="EMBL" id="PPK38520.1"/>
    </source>
</evidence>
<comment type="caution">
    <text evidence="1">The sequence shown here is derived from an EMBL/GenBank/DDBJ whole genome shotgun (WGS) entry which is preliminary data.</text>
</comment>
<proteinExistence type="predicted"/>
<keyword evidence="2" id="KW-1185">Reference proteome</keyword>
<organism evidence="1 2">
    <name type="scientific">Pseudomonas laurylsulfatiphila</name>
    <dbReference type="NCBI Taxonomy" id="2011015"/>
    <lineage>
        <taxon>Bacteria</taxon>
        <taxon>Pseudomonadati</taxon>
        <taxon>Pseudomonadota</taxon>
        <taxon>Gammaproteobacteria</taxon>
        <taxon>Pseudomonadales</taxon>
        <taxon>Pseudomonadaceae</taxon>
        <taxon>Pseudomonas</taxon>
    </lineage>
</organism>